<keyword evidence="2" id="KW-1185">Reference proteome</keyword>
<protein>
    <submittedName>
        <fullName evidence="1">Four helix bundle protein</fullName>
    </submittedName>
</protein>
<reference evidence="1 2" key="1">
    <citation type="submission" date="2023-09" db="EMBL/GenBank/DDBJ databases">
        <authorList>
            <person name="Rey-Velasco X."/>
        </authorList>
    </citation>
    <scope>NUCLEOTIDE SEQUENCE [LARGE SCALE GENOMIC DNA]</scope>
    <source>
        <strain evidence="1 2">F363</strain>
    </source>
</reference>
<dbReference type="Gene3D" id="1.20.1440.60">
    <property type="entry name" value="23S rRNA-intervening sequence"/>
    <property type="match status" value="1"/>
</dbReference>
<dbReference type="NCBIfam" id="TIGR02436">
    <property type="entry name" value="four helix bundle protein"/>
    <property type="match status" value="1"/>
</dbReference>
<dbReference type="InterPro" id="IPR036583">
    <property type="entry name" value="23S_rRNA_IVS_sf"/>
</dbReference>
<proteinExistence type="predicted"/>
<dbReference type="InterPro" id="IPR012657">
    <property type="entry name" value="23S_rRNA-intervening_sequence"/>
</dbReference>
<dbReference type="EMBL" id="JAVRHQ010000018">
    <property type="protein sequence ID" value="MDT0643883.1"/>
    <property type="molecule type" value="Genomic_DNA"/>
</dbReference>
<sequence length="118" mass="13261">MQKDLKLRSKDFAHLCVKIAVSLPESALGRHIKHQLIRSSTSVAANYRAASLAQSKKAFISKLSIVVEEADECVFWMEFLKEEGLATGMEFESTLQEGRELTAIFVSSRRTAEKTNNR</sequence>
<evidence type="ECO:0000313" key="2">
    <source>
        <dbReference type="Proteomes" id="UP001262889"/>
    </source>
</evidence>
<dbReference type="Pfam" id="PF05635">
    <property type="entry name" value="23S_rRNA_IVP"/>
    <property type="match status" value="1"/>
</dbReference>
<name>A0ABU3CC16_9FLAO</name>
<gene>
    <name evidence="1" type="ORF">RM553_13675</name>
</gene>
<accession>A0ABU3CC16</accession>
<comment type="caution">
    <text evidence="1">The sequence shown here is derived from an EMBL/GenBank/DDBJ whole genome shotgun (WGS) entry which is preliminary data.</text>
</comment>
<dbReference type="Proteomes" id="UP001262889">
    <property type="component" value="Unassembled WGS sequence"/>
</dbReference>
<dbReference type="PIRSF" id="PIRSF035652">
    <property type="entry name" value="CHP02436"/>
    <property type="match status" value="1"/>
</dbReference>
<organism evidence="1 2">
    <name type="scientific">Autumnicola tepida</name>
    <dbReference type="NCBI Taxonomy" id="3075595"/>
    <lineage>
        <taxon>Bacteria</taxon>
        <taxon>Pseudomonadati</taxon>
        <taxon>Bacteroidota</taxon>
        <taxon>Flavobacteriia</taxon>
        <taxon>Flavobacteriales</taxon>
        <taxon>Flavobacteriaceae</taxon>
        <taxon>Autumnicola</taxon>
    </lineage>
</organism>
<evidence type="ECO:0000313" key="1">
    <source>
        <dbReference type="EMBL" id="MDT0643883.1"/>
    </source>
</evidence>
<dbReference type="SUPFAM" id="SSF158446">
    <property type="entry name" value="IVS-encoded protein-like"/>
    <property type="match status" value="1"/>
</dbReference>
<dbReference type="RefSeq" id="WP_311535502.1">
    <property type="nucleotide sequence ID" value="NZ_JAVRHQ010000018.1"/>
</dbReference>